<dbReference type="RefSeq" id="WP_071091112.1">
    <property type="nucleotide sequence ID" value="NZ_MBLM01000163.1"/>
</dbReference>
<accession>A0A1S1Q713</accession>
<reference evidence="3" key="1">
    <citation type="submission" date="2016-07" db="EMBL/GenBank/DDBJ databases">
        <title>Sequence Frankia sp. strain CcI1.17.</title>
        <authorList>
            <person name="Ghodhbane-Gtari F."/>
            <person name="Swanson E."/>
            <person name="Gueddou A."/>
            <person name="Morris K."/>
            <person name="Hezbri K."/>
            <person name="Ktari A."/>
            <person name="Nouioui I."/>
            <person name="Abebe-Akele F."/>
            <person name="Simpson S."/>
            <person name="Thomas K."/>
            <person name="Gtari M."/>
            <person name="Tisa L.S."/>
            <person name="Hurst S."/>
        </authorList>
    </citation>
    <scope>NUCLEOTIDE SEQUENCE [LARGE SCALE GENOMIC DNA]</scope>
    <source>
        <strain evidence="3">Cc1.17</strain>
    </source>
</reference>
<gene>
    <name evidence="2" type="ORF">CC117_08520</name>
</gene>
<dbReference type="AlphaFoldDB" id="A0A1S1Q713"/>
<evidence type="ECO:0000256" key="1">
    <source>
        <dbReference type="SAM" id="MobiDB-lite"/>
    </source>
</evidence>
<dbReference type="OrthoDB" id="9429356at2"/>
<protein>
    <submittedName>
        <fullName evidence="2">Uncharacterized protein</fullName>
    </submittedName>
</protein>
<evidence type="ECO:0000313" key="2">
    <source>
        <dbReference type="EMBL" id="OHV29386.1"/>
    </source>
</evidence>
<sequence>MTTIDLLPSQSLDEPTRSGVAHVFASSFQAAEPGRVIDRYARAVDEIFVAREGDDVVGFQFFQRRRVAGRTVLHFSLAGRLADPRFRGLQARFGHLLIRRAVLHIPPWRPVFLAGVTNSPRSYRNMRAVGGRCFPDVLAPQRANPFGSWYADTAAHLGVTTVSDRGLVPDRMRDLGYALRSEPAPAHPTGRAYDDYVAGNRDDGLFVVVELLPVRDLPPYLLARRPRIPRQPTRDSTGAPPGNPAAAEKPAAGGEKTG</sequence>
<dbReference type="Proteomes" id="UP000179627">
    <property type="component" value="Unassembled WGS sequence"/>
</dbReference>
<organism evidence="2 3">
    <name type="scientific">Parafrankia colletiae</name>
    <dbReference type="NCBI Taxonomy" id="573497"/>
    <lineage>
        <taxon>Bacteria</taxon>
        <taxon>Bacillati</taxon>
        <taxon>Actinomycetota</taxon>
        <taxon>Actinomycetes</taxon>
        <taxon>Frankiales</taxon>
        <taxon>Frankiaceae</taxon>
        <taxon>Parafrankia</taxon>
    </lineage>
</organism>
<evidence type="ECO:0000313" key="3">
    <source>
        <dbReference type="Proteomes" id="UP000179627"/>
    </source>
</evidence>
<name>A0A1S1Q713_9ACTN</name>
<dbReference type="EMBL" id="MBLM01000163">
    <property type="protein sequence ID" value="OHV29386.1"/>
    <property type="molecule type" value="Genomic_DNA"/>
</dbReference>
<keyword evidence="3" id="KW-1185">Reference proteome</keyword>
<feature type="region of interest" description="Disordered" evidence="1">
    <location>
        <begin position="225"/>
        <end position="258"/>
    </location>
</feature>
<proteinExistence type="predicted"/>
<comment type="caution">
    <text evidence="2">The sequence shown here is derived from an EMBL/GenBank/DDBJ whole genome shotgun (WGS) entry which is preliminary data.</text>
</comment>
<feature type="compositionally biased region" description="Low complexity" evidence="1">
    <location>
        <begin position="238"/>
        <end position="258"/>
    </location>
</feature>